<dbReference type="EMBL" id="REGA01000005">
    <property type="protein sequence ID" value="RQG95472.1"/>
    <property type="molecule type" value="Genomic_DNA"/>
</dbReference>
<dbReference type="RefSeq" id="WP_124195181.1">
    <property type="nucleotide sequence ID" value="NZ_REGA01000005.1"/>
</dbReference>
<feature type="compositionally biased region" description="Basic and acidic residues" evidence="2">
    <location>
        <begin position="43"/>
        <end position="55"/>
    </location>
</feature>
<dbReference type="InterPro" id="IPR006015">
    <property type="entry name" value="Universal_stress_UspA"/>
</dbReference>
<accession>A0A3N6NA58</accession>
<dbReference type="Proteomes" id="UP000282323">
    <property type="component" value="Unassembled WGS sequence"/>
</dbReference>
<dbReference type="InterPro" id="IPR014729">
    <property type="entry name" value="Rossmann-like_a/b/a_fold"/>
</dbReference>
<dbReference type="PRINTS" id="PR01438">
    <property type="entry name" value="UNVRSLSTRESS"/>
</dbReference>
<dbReference type="PANTHER" id="PTHR46268">
    <property type="entry name" value="STRESS RESPONSE PROTEIN NHAX"/>
    <property type="match status" value="1"/>
</dbReference>
<feature type="region of interest" description="Disordered" evidence="2">
    <location>
        <begin position="43"/>
        <end position="64"/>
    </location>
</feature>
<evidence type="ECO:0000313" key="4">
    <source>
        <dbReference type="EMBL" id="RQG95472.1"/>
    </source>
</evidence>
<dbReference type="CDD" id="cd00293">
    <property type="entry name" value="USP-like"/>
    <property type="match status" value="2"/>
</dbReference>
<dbReference type="AlphaFoldDB" id="A0A3N6NA58"/>
<evidence type="ECO:0000313" key="5">
    <source>
        <dbReference type="Proteomes" id="UP000282323"/>
    </source>
</evidence>
<feature type="domain" description="UspA" evidence="3">
    <location>
        <begin position="1"/>
        <end position="128"/>
    </location>
</feature>
<evidence type="ECO:0000256" key="1">
    <source>
        <dbReference type="ARBA" id="ARBA00008791"/>
    </source>
</evidence>
<dbReference type="Pfam" id="PF00582">
    <property type="entry name" value="Usp"/>
    <property type="match status" value="2"/>
</dbReference>
<comment type="similarity">
    <text evidence="1">Belongs to the universal stress protein A family.</text>
</comment>
<dbReference type="OrthoDB" id="105697at2157"/>
<keyword evidence="5" id="KW-1185">Reference proteome</keyword>
<dbReference type="InterPro" id="IPR006016">
    <property type="entry name" value="UspA"/>
</dbReference>
<evidence type="ECO:0000259" key="3">
    <source>
        <dbReference type="Pfam" id="PF00582"/>
    </source>
</evidence>
<gene>
    <name evidence="4" type="ORF">EA473_08405</name>
</gene>
<name>A0A3N6NA58_NATCH</name>
<proteinExistence type="inferred from homology"/>
<dbReference type="PANTHER" id="PTHR46268:SF6">
    <property type="entry name" value="UNIVERSAL STRESS PROTEIN UP12"/>
    <property type="match status" value="1"/>
</dbReference>
<protein>
    <submittedName>
        <fullName evidence="4">Universal stress protein</fullName>
    </submittedName>
</protein>
<feature type="domain" description="UspA" evidence="3">
    <location>
        <begin position="142"/>
        <end position="270"/>
    </location>
</feature>
<dbReference type="SUPFAM" id="SSF52402">
    <property type="entry name" value="Adenine nucleotide alpha hydrolases-like"/>
    <property type="match status" value="2"/>
</dbReference>
<evidence type="ECO:0000256" key="2">
    <source>
        <dbReference type="SAM" id="MobiDB-lite"/>
    </source>
</evidence>
<sequence length="276" mass="29188">MYDDVLIATDGSDVATEAVSIGVSLASTLEATVHGLAVVEDGRDNSARRERRETDAEAVAGEASEAGCDARANVRTGRPADEILAYADEHEIDAIVVGTHGRTGLRQTLLGSVALEVIRDARVPVLTVGPEAEWEPNRPDDVLLATDGTSGSAATVEHALSIAEACDATVHALYAVDVDPDVPELRERFESHGQTVTTSVTDRAEKRGVDATRTLVRGSPHDAILEYAADENVDLIVMGTESKSGIERLVIGSVSQRVVPNANVPVMTVRSIESSE</sequence>
<comment type="caution">
    <text evidence="4">The sequence shown here is derived from an EMBL/GenBank/DDBJ whole genome shotgun (WGS) entry which is preliminary data.</text>
</comment>
<organism evidence="4 5">
    <name type="scientific">Natrarchaeobius chitinivorans</name>
    <dbReference type="NCBI Taxonomy" id="1679083"/>
    <lineage>
        <taxon>Archaea</taxon>
        <taxon>Methanobacteriati</taxon>
        <taxon>Methanobacteriota</taxon>
        <taxon>Stenosarchaea group</taxon>
        <taxon>Halobacteria</taxon>
        <taxon>Halobacteriales</taxon>
        <taxon>Natrialbaceae</taxon>
        <taxon>Natrarchaeobius</taxon>
    </lineage>
</organism>
<reference evidence="4 5" key="1">
    <citation type="submission" date="2018-10" db="EMBL/GenBank/DDBJ databases">
        <title>Natrarchaeobius chitinivorans gen. nov., sp. nov., and Natrarchaeobius haloalkaliphilus sp. nov., alkaliphilic, chitin-utilizing haloarchaea from hypersaline alkaline lakes.</title>
        <authorList>
            <person name="Sorokin D.Y."/>
            <person name="Elcheninov A.G."/>
            <person name="Kostrikina N.A."/>
            <person name="Bale N.J."/>
            <person name="Sinninghe Damste J.S."/>
            <person name="Khijniak T.V."/>
            <person name="Kublanov I.V."/>
            <person name="Toshchakov S.V."/>
        </authorList>
    </citation>
    <scope>NUCLEOTIDE SEQUENCE [LARGE SCALE GENOMIC DNA]</scope>
    <source>
        <strain evidence="4 5">AArcht4T</strain>
    </source>
</reference>
<dbReference type="Gene3D" id="3.40.50.620">
    <property type="entry name" value="HUPs"/>
    <property type="match status" value="2"/>
</dbReference>